<feature type="region of interest" description="Disordered" evidence="1">
    <location>
        <begin position="411"/>
        <end position="439"/>
    </location>
</feature>
<evidence type="ECO:0000259" key="2">
    <source>
        <dbReference type="Pfam" id="PF07969"/>
    </source>
</evidence>
<dbReference type="EC" id="3.5.4.1" evidence="3"/>
<evidence type="ECO:0000256" key="1">
    <source>
        <dbReference type="SAM" id="MobiDB-lite"/>
    </source>
</evidence>
<evidence type="ECO:0000313" key="3">
    <source>
        <dbReference type="EMBL" id="MBA8990981.1"/>
    </source>
</evidence>
<reference evidence="3 4" key="1">
    <citation type="submission" date="2020-07" db="EMBL/GenBank/DDBJ databases">
        <title>Above-ground endophytic microbial communities from plants in different locations in the United States.</title>
        <authorList>
            <person name="Frank C."/>
        </authorList>
    </citation>
    <scope>NUCLEOTIDE SEQUENCE [LARGE SCALE GENOMIC DNA]</scope>
    <source>
        <strain evidence="3 4">WPL5_2</strain>
    </source>
</reference>
<dbReference type="RefSeq" id="WP_182516224.1">
    <property type="nucleotide sequence ID" value="NZ_JACGXP010000003.1"/>
</dbReference>
<proteinExistence type="predicted"/>
<comment type="caution">
    <text evidence="3">The sequence shown here is derived from an EMBL/GenBank/DDBJ whole genome shotgun (WGS) entry which is preliminary data.</text>
</comment>
<keyword evidence="3" id="KW-0378">Hydrolase</keyword>
<dbReference type="PANTHER" id="PTHR32027:SF9">
    <property type="entry name" value="BLL3847 PROTEIN"/>
    <property type="match status" value="1"/>
</dbReference>
<organism evidence="3 4">
    <name type="scientific">Curtobacterium pusillum</name>
    <dbReference type="NCBI Taxonomy" id="69373"/>
    <lineage>
        <taxon>Bacteria</taxon>
        <taxon>Bacillati</taxon>
        <taxon>Actinomycetota</taxon>
        <taxon>Actinomycetes</taxon>
        <taxon>Micrococcales</taxon>
        <taxon>Microbacteriaceae</taxon>
        <taxon>Curtobacterium</taxon>
    </lineage>
</organism>
<dbReference type="InterPro" id="IPR032466">
    <property type="entry name" value="Metal_Hydrolase"/>
</dbReference>
<dbReference type="Pfam" id="PF07969">
    <property type="entry name" value="Amidohydro_3"/>
    <property type="match status" value="1"/>
</dbReference>
<protein>
    <submittedName>
        <fullName evidence="3">Cytosine deaminase</fullName>
        <ecNumber evidence="3">3.5.4.1</ecNumber>
    </submittedName>
</protein>
<dbReference type="Gene3D" id="2.30.40.10">
    <property type="entry name" value="Urease, subunit C, domain 1"/>
    <property type="match status" value="1"/>
</dbReference>
<dbReference type="PANTHER" id="PTHR32027">
    <property type="entry name" value="CYTOSINE DEAMINASE"/>
    <property type="match status" value="1"/>
</dbReference>
<dbReference type="Gene3D" id="3.20.20.140">
    <property type="entry name" value="Metal-dependent hydrolases"/>
    <property type="match status" value="1"/>
</dbReference>
<accession>A0AAW3T707</accession>
<sequence>MLGTLPRSLDLLRAALLPDGRLVDVAIADGTVTRVAAVGTLHASPERTLDLDGRLLLTAPAEPHAHLDKALSADVIRPPLGDLGSAIAAWAEHAATMTVEDIADRARAQALAMLAAGTTAVRTHVDVLSGHGDATVDEATRGARALVQVRAELAGLMDLELVALAGPHAPDEHVEAVLDLGVDLVGGAPHLADDPNADVDRLLAIARRRGLGVDLHADESLDGPVTLDHYARSVRDWPRDRQYSAGHCVRLGTLQPERLAEVVADVLAADVGVITLPITNLYLQGWQHPVATPRGLTTLRALLDAGVRVAAGADNVRDPFNPVGRSDAFETASLLVTAGHLTPDEAYGLVSDGARSVMGLPAAGAVPGARADFVAVDATGVTDAIANAPAGRLVVAAGRLVAATEVQRTVAAPNPVPSRGTAPASENTPRSAPAHENTR</sequence>
<evidence type="ECO:0000313" key="4">
    <source>
        <dbReference type="Proteomes" id="UP000590225"/>
    </source>
</evidence>
<dbReference type="InterPro" id="IPR011059">
    <property type="entry name" value="Metal-dep_hydrolase_composite"/>
</dbReference>
<name>A0AAW3T707_9MICO</name>
<dbReference type="Proteomes" id="UP000590225">
    <property type="component" value="Unassembled WGS sequence"/>
</dbReference>
<dbReference type="EMBL" id="JACGXP010000003">
    <property type="protein sequence ID" value="MBA8990981.1"/>
    <property type="molecule type" value="Genomic_DNA"/>
</dbReference>
<dbReference type="SUPFAM" id="SSF51556">
    <property type="entry name" value="Metallo-dependent hydrolases"/>
    <property type="match status" value="1"/>
</dbReference>
<feature type="domain" description="Amidohydrolase 3" evidence="2">
    <location>
        <begin position="178"/>
        <end position="401"/>
    </location>
</feature>
<dbReference type="GO" id="GO:0004131">
    <property type="term" value="F:cytosine deaminase activity"/>
    <property type="evidence" value="ECO:0007669"/>
    <property type="project" value="UniProtKB-EC"/>
</dbReference>
<gene>
    <name evidence="3" type="ORF">FHW23_002246</name>
</gene>
<dbReference type="InterPro" id="IPR013108">
    <property type="entry name" value="Amidohydro_3"/>
</dbReference>
<dbReference type="AlphaFoldDB" id="A0AAW3T707"/>
<dbReference type="InterPro" id="IPR052349">
    <property type="entry name" value="Metallo-hydrolase_Enzymes"/>
</dbReference>